<feature type="signal peptide" evidence="1">
    <location>
        <begin position="1"/>
        <end position="28"/>
    </location>
</feature>
<organism evidence="2 3">
    <name type="scientific">Mycena pura</name>
    <dbReference type="NCBI Taxonomy" id="153505"/>
    <lineage>
        <taxon>Eukaryota</taxon>
        <taxon>Fungi</taxon>
        <taxon>Dikarya</taxon>
        <taxon>Basidiomycota</taxon>
        <taxon>Agaricomycotina</taxon>
        <taxon>Agaricomycetes</taxon>
        <taxon>Agaricomycetidae</taxon>
        <taxon>Agaricales</taxon>
        <taxon>Marasmiineae</taxon>
        <taxon>Mycenaceae</taxon>
        <taxon>Mycena</taxon>
    </lineage>
</organism>
<evidence type="ECO:0008006" key="4">
    <source>
        <dbReference type="Google" id="ProtNLM"/>
    </source>
</evidence>
<dbReference type="AlphaFoldDB" id="A0AAD6Y6H6"/>
<protein>
    <recommendedName>
        <fullName evidence="4">Glycosyltransferase family 15 protein</fullName>
    </recommendedName>
</protein>
<name>A0AAD6Y6H6_9AGAR</name>
<keyword evidence="3" id="KW-1185">Reference proteome</keyword>
<evidence type="ECO:0000313" key="3">
    <source>
        <dbReference type="Proteomes" id="UP001219525"/>
    </source>
</evidence>
<accession>A0AAD6Y6H6</accession>
<proteinExistence type="predicted"/>
<feature type="chain" id="PRO_5042061094" description="Glycosyltransferase family 15 protein" evidence="1">
    <location>
        <begin position="29"/>
        <end position="401"/>
    </location>
</feature>
<reference evidence="2" key="1">
    <citation type="submission" date="2023-03" db="EMBL/GenBank/DDBJ databases">
        <title>Massive genome expansion in bonnet fungi (Mycena s.s.) driven by repeated elements and novel gene families across ecological guilds.</title>
        <authorList>
            <consortium name="Lawrence Berkeley National Laboratory"/>
            <person name="Harder C.B."/>
            <person name="Miyauchi S."/>
            <person name="Viragh M."/>
            <person name="Kuo A."/>
            <person name="Thoen E."/>
            <person name="Andreopoulos B."/>
            <person name="Lu D."/>
            <person name="Skrede I."/>
            <person name="Drula E."/>
            <person name="Henrissat B."/>
            <person name="Morin E."/>
            <person name="Kohler A."/>
            <person name="Barry K."/>
            <person name="LaButti K."/>
            <person name="Morin E."/>
            <person name="Salamov A."/>
            <person name="Lipzen A."/>
            <person name="Mereny Z."/>
            <person name="Hegedus B."/>
            <person name="Baldrian P."/>
            <person name="Stursova M."/>
            <person name="Weitz H."/>
            <person name="Taylor A."/>
            <person name="Grigoriev I.V."/>
            <person name="Nagy L.G."/>
            <person name="Martin F."/>
            <person name="Kauserud H."/>
        </authorList>
    </citation>
    <scope>NUCLEOTIDE SEQUENCE</scope>
    <source>
        <strain evidence="2">9144</strain>
    </source>
</reference>
<comment type="caution">
    <text evidence="2">The sequence shown here is derived from an EMBL/GenBank/DDBJ whole genome shotgun (WGS) entry which is preliminary data.</text>
</comment>
<evidence type="ECO:0000256" key="1">
    <source>
        <dbReference type="SAM" id="SignalP"/>
    </source>
</evidence>
<sequence length="401" mass="46430">MSLWSRFCLLLVLCLLTLLFFLSFSTYADTTSVVLHPPSHPVVSANGSTAVGAGHPLPHILLVSAFFPLSKSKHTMGEYEYWLERFLQPITTDIYFYTPPDMESLVRKCRGDRPITIDTTYPSPFAIPPLDGMRERYHEMHALDREQFRHSPELYAVWNAKEFFLDEAVQARSRAGKEYDYAFWNDAGSFRSPHKYVSWPDPQRVQEVWQQGSALTGVKPDELLFFPLTGMPHPRMRYWTQDHGPVDNEFSEGSFFGGSPRTIAWWRRTFYAYHDHYLALGLFVGKDQTVINALFLLFPSRIIGVWLGDPDAPAHVGLLPLVDEGPLGNCGSEWFYYQFWLAAPAEQAASRADWESNSRWQWGWWRQRQECRVTRVVAMQDLLRRRFGPDWNPPLHTVNTE</sequence>
<gene>
    <name evidence="2" type="ORF">GGX14DRAFT_504749</name>
</gene>
<evidence type="ECO:0000313" key="2">
    <source>
        <dbReference type="EMBL" id="KAJ7196493.1"/>
    </source>
</evidence>
<keyword evidence="1" id="KW-0732">Signal</keyword>
<dbReference type="Proteomes" id="UP001219525">
    <property type="component" value="Unassembled WGS sequence"/>
</dbReference>
<dbReference type="EMBL" id="JARJCW010000083">
    <property type="protein sequence ID" value="KAJ7196493.1"/>
    <property type="molecule type" value="Genomic_DNA"/>
</dbReference>